<accession>A0ABV0TSY6</accession>
<organism evidence="4 5">
    <name type="scientific">Ilyodon furcidens</name>
    <name type="common">goldbreast splitfin</name>
    <dbReference type="NCBI Taxonomy" id="33524"/>
    <lineage>
        <taxon>Eukaryota</taxon>
        <taxon>Metazoa</taxon>
        <taxon>Chordata</taxon>
        <taxon>Craniata</taxon>
        <taxon>Vertebrata</taxon>
        <taxon>Euteleostomi</taxon>
        <taxon>Actinopterygii</taxon>
        <taxon>Neopterygii</taxon>
        <taxon>Teleostei</taxon>
        <taxon>Neoteleostei</taxon>
        <taxon>Acanthomorphata</taxon>
        <taxon>Ovalentaria</taxon>
        <taxon>Atherinomorphae</taxon>
        <taxon>Cyprinodontiformes</taxon>
        <taxon>Goodeidae</taxon>
        <taxon>Ilyodon</taxon>
    </lineage>
</organism>
<comment type="caution">
    <text evidence="4">The sequence shown here is derived from an EMBL/GenBank/DDBJ whole genome shotgun (WGS) entry which is preliminary data.</text>
</comment>
<keyword evidence="2" id="KW-0853">WD repeat</keyword>
<evidence type="ECO:0000256" key="3">
    <source>
        <dbReference type="ARBA" id="ARBA00022737"/>
    </source>
</evidence>
<gene>
    <name evidence="4" type="primary">COPB2_3</name>
    <name evidence="4" type="ORF">ILYODFUR_037191</name>
</gene>
<dbReference type="PANTHER" id="PTHR19876">
    <property type="entry name" value="COATOMER"/>
    <property type="match status" value="1"/>
</dbReference>
<proteinExistence type="predicted"/>
<keyword evidence="5" id="KW-1185">Reference proteome</keyword>
<protein>
    <submittedName>
        <fullName evidence="4">Coatomer subunit beta</fullName>
    </submittedName>
</protein>
<evidence type="ECO:0000313" key="5">
    <source>
        <dbReference type="Proteomes" id="UP001482620"/>
    </source>
</evidence>
<dbReference type="EMBL" id="JAHRIQ010042785">
    <property type="protein sequence ID" value="MEQ2235003.1"/>
    <property type="molecule type" value="Genomic_DNA"/>
</dbReference>
<dbReference type="SUPFAM" id="SSF50978">
    <property type="entry name" value="WD40 repeat-like"/>
    <property type="match status" value="1"/>
</dbReference>
<comment type="subcellular location">
    <subcellularLocation>
        <location evidence="1">Cytoplasmic vesicle</location>
        <location evidence="1">COPI-coated vesicle membrane</location>
        <topology evidence="1">Peripheral membrane protein</topology>
        <orientation evidence="1">Cytoplasmic side</orientation>
    </subcellularLocation>
</comment>
<dbReference type="Gene3D" id="2.130.10.10">
    <property type="entry name" value="YVTN repeat-like/Quinoprotein amine dehydrogenase"/>
    <property type="match status" value="1"/>
</dbReference>
<dbReference type="InterPro" id="IPR036322">
    <property type="entry name" value="WD40_repeat_dom_sf"/>
</dbReference>
<sequence>MPLRLEIQRRLTARSERVKSADLHPTEPWMVLSLYTGNVVVWNYETQVSMNHFCLFTQSLFILLQHFILAFS</sequence>
<evidence type="ECO:0000313" key="4">
    <source>
        <dbReference type="EMBL" id="MEQ2235003.1"/>
    </source>
</evidence>
<dbReference type="InterPro" id="IPR015943">
    <property type="entry name" value="WD40/YVTN_repeat-like_dom_sf"/>
</dbReference>
<evidence type="ECO:0000256" key="1">
    <source>
        <dbReference type="ARBA" id="ARBA00004347"/>
    </source>
</evidence>
<keyword evidence="3" id="KW-0677">Repeat</keyword>
<evidence type="ECO:0000256" key="2">
    <source>
        <dbReference type="ARBA" id="ARBA00022574"/>
    </source>
</evidence>
<dbReference type="PANTHER" id="PTHR19876:SF2">
    <property type="entry name" value="COATOMER SUBUNIT BETA"/>
    <property type="match status" value="1"/>
</dbReference>
<dbReference type="Proteomes" id="UP001482620">
    <property type="component" value="Unassembled WGS sequence"/>
</dbReference>
<name>A0ABV0TSY6_9TELE</name>
<reference evidence="4 5" key="1">
    <citation type="submission" date="2021-06" db="EMBL/GenBank/DDBJ databases">
        <authorList>
            <person name="Palmer J.M."/>
        </authorList>
    </citation>
    <scope>NUCLEOTIDE SEQUENCE [LARGE SCALE GENOMIC DNA]</scope>
    <source>
        <strain evidence="5">if_2019</strain>
        <tissue evidence="4">Muscle</tissue>
    </source>
</reference>
<dbReference type="InterPro" id="IPR050844">
    <property type="entry name" value="Coatomer_complex_subunit"/>
</dbReference>